<evidence type="ECO:0000313" key="2">
    <source>
        <dbReference type="EMBL" id="TJZ73318.1"/>
    </source>
</evidence>
<dbReference type="RefSeq" id="WP_136773434.1">
    <property type="nucleotide sequence ID" value="NZ_CP156074.1"/>
</dbReference>
<name>A0A4V5MQV8_9NEIS</name>
<dbReference type="Pfam" id="PF10116">
    <property type="entry name" value="Host_attach"/>
    <property type="match status" value="1"/>
</dbReference>
<feature type="compositionally biased region" description="Basic and acidic residues" evidence="1">
    <location>
        <begin position="30"/>
        <end position="49"/>
    </location>
</feature>
<dbReference type="OrthoDB" id="329419at2"/>
<keyword evidence="3" id="KW-1185">Reference proteome</keyword>
<dbReference type="EMBL" id="SUMF01000010">
    <property type="protein sequence ID" value="TJZ73318.1"/>
    <property type="molecule type" value="Genomic_DNA"/>
</dbReference>
<sequence>MTKTWILAADASRARIFEVDGRTRLREIESFAHPEGRAQNREINTDAEGRYNSGSQAQGHSSQPKLDAAQHEAERFSRSLGGYLEQARVEHRYERLCLFAPPRFLGLMRSQLSKEAQRMVQEEVPKDISQLGMQEIADYLKRHGTLH</sequence>
<comment type="caution">
    <text evidence="2">The sequence shown here is derived from an EMBL/GenBank/DDBJ whole genome shotgun (WGS) entry which is preliminary data.</text>
</comment>
<evidence type="ECO:0000256" key="1">
    <source>
        <dbReference type="SAM" id="MobiDB-lite"/>
    </source>
</evidence>
<evidence type="ECO:0000313" key="3">
    <source>
        <dbReference type="Proteomes" id="UP000310016"/>
    </source>
</evidence>
<protein>
    <submittedName>
        <fullName evidence="2">Host attachment protein</fullName>
    </submittedName>
</protein>
<dbReference type="Proteomes" id="UP000310016">
    <property type="component" value="Unassembled WGS sequence"/>
</dbReference>
<proteinExistence type="predicted"/>
<feature type="compositionally biased region" description="Polar residues" evidence="1">
    <location>
        <begin position="52"/>
        <end position="64"/>
    </location>
</feature>
<accession>A0A4V5MQV8</accession>
<dbReference type="AlphaFoldDB" id="A0A4V5MQV8"/>
<dbReference type="InterPro" id="IPR019291">
    <property type="entry name" value="Host_attachment_protein"/>
</dbReference>
<feature type="region of interest" description="Disordered" evidence="1">
    <location>
        <begin position="30"/>
        <end position="73"/>
    </location>
</feature>
<organism evidence="2 3">
    <name type="scientific">Chitiniphilus eburneus</name>
    <dbReference type="NCBI Taxonomy" id="2571148"/>
    <lineage>
        <taxon>Bacteria</taxon>
        <taxon>Pseudomonadati</taxon>
        <taxon>Pseudomonadota</taxon>
        <taxon>Betaproteobacteria</taxon>
        <taxon>Neisseriales</taxon>
        <taxon>Chitinibacteraceae</taxon>
        <taxon>Chitiniphilus</taxon>
    </lineage>
</organism>
<gene>
    <name evidence="2" type="ORF">FAZ21_10680</name>
</gene>
<reference evidence="2 3" key="1">
    <citation type="submission" date="2019-04" db="EMBL/GenBank/DDBJ databases">
        <title>Chitiniphilus eburnea sp. nov., a novel chitinolytic bacterium isolated from aquaculture sludge.</title>
        <authorList>
            <person name="Sheng M."/>
        </authorList>
    </citation>
    <scope>NUCLEOTIDE SEQUENCE [LARGE SCALE GENOMIC DNA]</scope>
    <source>
        <strain evidence="2 3">HX-2-15</strain>
    </source>
</reference>